<protein>
    <recommendedName>
        <fullName evidence="2">C2H2-type domain-containing protein</fullName>
    </recommendedName>
</protein>
<sequence length="100" mass="11853">MAKVLENQTLYQCEQCGKRLLTKHGAKLHENMYCPVVLQREAKIEHKKRQESCEHKHMEMSYCPMAGEEHLLEPDYYYCVDCGMSEMDIEKQKKERANVQ</sequence>
<proteinExistence type="predicted"/>
<accession>A0A2H4J4P5</accession>
<evidence type="ECO:0008006" key="2">
    <source>
        <dbReference type="Google" id="ProtNLM"/>
    </source>
</evidence>
<evidence type="ECO:0000313" key="1">
    <source>
        <dbReference type="EMBL" id="ASN70202.1"/>
    </source>
</evidence>
<reference evidence="1" key="1">
    <citation type="submission" date="2017-06" db="EMBL/GenBank/DDBJ databases">
        <title>Novel phages from South African skin metaviromes.</title>
        <authorList>
            <person name="van Zyl L.J."/>
            <person name="Abrahams Y."/>
            <person name="Stander E.A."/>
            <person name="Kirby B.M."/>
            <person name="Clavaud C."/>
            <person name="Farcet C."/>
            <person name="Breton L."/>
            <person name="Trindade M.I."/>
        </authorList>
    </citation>
    <scope>NUCLEOTIDE SEQUENCE</scope>
</reference>
<organism evidence="1">
    <name type="scientific">uncultured Caudovirales phage</name>
    <dbReference type="NCBI Taxonomy" id="2100421"/>
    <lineage>
        <taxon>Viruses</taxon>
        <taxon>Duplodnaviria</taxon>
        <taxon>Heunggongvirae</taxon>
        <taxon>Uroviricota</taxon>
        <taxon>Caudoviricetes</taxon>
        <taxon>Peduoviridae</taxon>
        <taxon>Maltschvirus</taxon>
        <taxon>Maltschvirus maltsch</taxon>
    </lineage>
</organism>
<dbReference type="EMBL" id="MF417903">
    <property type="protein sequence ID" value="ASN70202.1"/>
    <property type="molecule type" value="Genomic_DNA"/>
</dbReference>
<name>A0A2H4J4P5_9CAUD</name>
<gene>
    <name evidence="1" type="ORF">10F3_17</name>
</gene>